<sequence length="101" mass="10958">MTTTVHVTHFFTTASPHVLDECDLLMDELMELEEADSSVRDAAVSADSDQGIVEVEVLADGYDESDAQRAAVARIRAAVARVVPLRGSMRQRDVTAEPVPC</sequence>
<proteinExistence type="predicted"/>
<evidence type="ECO:0000313" key="4">
    <source>
        <dbReference type="Proteomes" id="UP000593998"/>
    </source>
</evidence>
<name>A0A1L3MH37_9MICO</name>
<evidence type="ECO:0000313" key="1">
    <source>
        <dbReference type="EMBL" id="APH01679.1"/>
    </source>
</evidence>
<dbReference type="EMBL" id="CP062789">
    <property type="protein sequence ID" value="QOK21601.1"/>
    <property type="molecule type" value="Genomic_DNA"/>
</dbReference>
<dbReference type="RefSeq" id="WP_072624838.1">
    <property type="nucleotide sequence ID" value="NZ_CP013290.1"/>
</dbReference>
<keyword evidence="3" id="KW-1185">Reference proteome</keyword>
<dbReference type="KEGG" id="jte:ASJ30_09180"/>
<organism evidence="1 3">
    <name type="scientific">Janibacter indicus</name>
    <dbReference type="NCBI Taxonomy" id="857417"/>
    <lineage>
        <taxon>Bacteria</taxon>
        <taxon>Bacillati</taxon>
        <taxon>Actinomycetota</taxon>
        <taxon>Actinomycetes</taxon>
        <taxon>Micrococcales</taxon>
        <taxon>Intrasporangiaceae</taxon>
        <taxon>Janibacter</taxon>
    </lineage>
</organism>
<accession>A0A1L3MH37</accession>
<dbReference type="Proteomes" id="UP000593998">
    <property type="component" value="Chromosome"/>
</dbReference>
<evidence type="ECO:0000313" key="3">
    <source>
        <dbReference type="Proteomes" id="UP000182938"/>
    </source>
</evidence>
<evidence type="ECO:0000313" key="2">
    <source>
        <dbReference type="EMBL" id="QOK21601.1"/>
    </source>
</evidence>
<reference evidence="2 4" key="2">
    <citation type="submission" date="2020-10" db="EMBL/GenBank/DDBJ databases">
        <title>Janibacter indicus TT2 genome sequence.</title>
        <authorList>
            <person name="Lee K."/>
            <person name="Ganzorig M."/>
        </authorList>
    </citation>
    <scope>NUCLEOTIDE SEQUENCE [LARGE SCALE GENOMIC DNA]</scope>
    <source>
        <strain evidence="2 4">TT2</strain>
    </source>
</reference>
<dbReference type="EMBL" id="CP013290">
    <property type="protein sequence ID" value="APH01679.1"/>
    <property type="molecule type" value="Genomic_DNA"/>
</dbReference>
<gene>
    <name evidence="1" type="ORF">ASJ30_09180</name>
    <name evidence="2" type="ORF">IGS73_10570</name>
</gene>
<dbReference type="AlphaFoldDB" id="A0A1L3MH37"/>
<dbReference type="Proteomes" id="UP000182938">
    <property type="component" value="Chromosome"/>
</dbReference>
<reference evidence="1 3" key="1">
    <citation type="submission" date="2015-11" db="EMBL/GenBank/DDBJ databases">
        <authorList>
            <person name="Zhang Y."/>
            <person name="Guo Z."/>
        </authorList>
    </citation>
    <scope>NUCLEOTIDE SEQUENCE [LARGE SCALE GENOMIC DNA]</scope>
    <source>
        <strain evidence="1 3">YFY001</strain>
    </source>
</reference>
<protein>
    <submittedName>
        <fullName evidence="1">Uncharacterized protein</fullName>
    </submittedName>
</protein>